<dbReference type="NCBIfam" id="NF033681">
    <property type="entry name" value="ExeM_NucH_DNase"/>
    <property type="match status" value="1"/>
</dbReference>
<dbReference type="InterPro" id="IPR036691">
    <property type="entry name" value="Endo/exonu/phosph_ase_sf"/>
</dbReference>
<dbReference type="Proteomes" id="UP000671914">
    <property type="component" value="Chromosome"/>
</dbReference>
<dbReference type="PANTHER" id="PTHR11575">
    <property type="entry name" value="5'-NUCLEOTIDASE-RELATED"/>
    <property type="match status" value="1"/>
</dbReference>
<reference evidence="7" key="1">
    <citation type="submission" date="2021-03" db="EMBL/GenBank/DDBJ databases">
        <title>Agromyces archimandritus sp. nov., isolated from the cockroach Archimandrita tessellata.</title>
        <authorList>
            <person name="Guzman J."/>
            <person name="Ortuzar M."/>
            <person name="Poehlein A."/>
            <person name="Daniel R."/>
            <person name="Trujillo M."/>
            <person name="Vilcinskas A."/>
        </authorList>
    </citation>
    <scope>NUCLEOTIDE SEQUENCE</scope>
    <source>
        <strain evidence="7">G127AT</strain>
    </source>
</reference>
<keyword evidence="2" id="KW-0812">Transmembrane</keyword>
<keyword evidence="1 3" id="KW-0732">Signal</keyword>
<dbReference type="Pfam" id="PF03372">
    <property type="entry name" value="Exo_endo_phos"/>
    <property type="match status" value="1"/>
</dbReference>
<dbReference type="EMBL" id="CP071696">
    <property type="protein sequence ID" value="QTX05598.1"/>
    <property type="molecule type" value="Genomic_DNA"/>
</dbReference>
<protein>
    <submittedName>
        <fullName evidence="7">ExeM/NucH family extracellular endonuclease</fullName>
    </submittedName>
</protein>
<dbReference type="Pfam" id="PF02872">
    <property type="entry name" value="5_nucleotid_C"/>
    <property type="match status" value="1"/>
</dbReference>
<dbReference type="CDD" id="cd10283">
    <property type="entry name" value="MnuA_DNase1-like"/>
    <property type="match status" value="1"/>
</dbReference>
<sequence>MEQRSIRRSSVAAVIAAGALATGLLGAPPAFAAEPTHTIAEVQGTGDATPLAGQTVTVEGVVTADFRTGGYRGVYLQTAGSGGVDASRTASDGIFVFLGSRTLDADPGDLVRVTGTATEYNGLTQISLTSSEVVSSDAEQPVPTPLPEDVVGDARELLEGMLVEPAGEYRLASSHNLFSFGELWLDPGEELPVKSTEAFRPGPEADAVAAANRASRILLDDGWSIRVDNAAHPNDQPYFTEGTVVRNGDRVDFPDAPYVLSYGFDEWRLQPLLPVDSESDESLKPGFESLNPRTDAPEDVGGAVEVGAFNVYNYFTTFRDEDSNARGAANAAQFAIQQEKIGRAIHGLGADVVALQEIENSVKLGKPIDSALAALVAHLNETGDEEWAYVPTPAVLDDAAITDYITSAIIYRADRVAPVGDSLALVDETVWDIAREPIAQAFEGPDGEIFSVVANHFKSKGGDGDEPADGQGHFNAERVAQAESLLGFTDDVAEAAGSDRIFLIGDFNSYANEDPIQVFADAGWVDLVPERTDEFTYTFDGELGSLDHVIASPSAAEQVRGVDVWNINSPEWSDRGYAYGAADASNPFRSSDHDPILVGVGGPSGEPAGAVDIDVVTINDFHGRIEQSAPSAGAAVLAGAVESIRAANPNTIFAAAGDLIGASTFTSFIQHDEPTIEALNAAGLEVSAAGNHEFDQGWADLRDRVQGLADFDYISSNVFLDGTDETALAPYWTKTLDDVTVGFIGAVTEELPSLVSPAGIAELEVRDIVDSVNAAAADLTDGDDANGEADVLILLVHEGAATTAIDSALGDTPLGRIVSGVTPEVDAIVSAHTHLAYNHVIDGRPVVSAGQYGERFGVMRLSVDPGTKELLSISNEIKPLLDAGGAPLYQADQEVAGIVAEAKAVADVLGAEKVGDITADFNRALQPGTDQQGNPTLVENRGGESTIGNFVADVQLWAAEQTRDVDVAFMNPGGIRTDLKFAGSGEGDADGNVSYREAANVQPFANTLTVMELTGAQIVQVLEEQWQPAEASRPFLKLGVSEGLEVVYDPAAAAGSHITSVRLNGEPLDASRSYSVVVNSFLAAGGDNFGTFAEGANRADSGLVDLQSMVDWFDAHADAPASPDLRQRSVGIAVSEAPAGGFRPGDPITVDLSSLDFSTTELHADSVSVTIGGVEIGSAEVDSELVPASDEVGRATVTGVIPPALAGEQLLEVQVAPTGSRAALPITLAPADPAAPTISIDVDSVKPGEPITISGAGFAPGTEVGVELHSTPVALGTATAAADGTLSLTATVPLDVAAGTHTVYAFVDGIAVASATLVVEALAPVDPTDPAGPAGPGTAGTGSGAGLASTGVELGWAAFVALLALGFGTAFAARRRPARR</sequence>
<feature type="chain" id="PRO_5037169807" evidence="3">
    <location>
        <begin position="33"/>
        <end position="1380"/>
    </location>
</feature>
<dbReference type="InterPro" id="IPR005135">
    <property type="entry name" value="Endo/exonuclease/phosphatase"/>
</dbReference>
<dbReference type="GO" id="GO:0008253">
    <property type="term" value="F:5'-nucleotidase activity"/>
    <property type="evidence" value="ECO:0007669"/>
    <property type="project" value="TreeGrafter"/>
</dbReference>
<dbReference type="InterPro" id="IPR006179">
    <property type="entry name" value="5_nucleotidase/apyrase"/>
</dbReference>
<dbReference type="GO" id="GO:0030288">
    <property type="term" value="C:outer membrane-bounded periplasmic space"/>
    <property type="evidence" value="ECO:0007669"/>
    <property type="project" value="TreeGrafter"/>
</dbReference>
<dbReference type="KEGG" id="aarc:G127AT_05145"/>
<dbReference type="InterPro" id="IPR029052">
    <property type="entry name" value="Metallo-depent_PP-like"/>
</dbReference>
<dbReference type="Gene3D" id="3.60.21.10">
    <property type="match status" value="1"/>
</dbReference>
<dbReference type="SUPFAM" id="SSF55816">
    <property type="entry name" value="5'-nucleotidase (syn. UDP-sugar hydrolase), C-terminal domain"/>
    <property type="match status" value="1"/>
</dbReference>
<dbReference type="CDD" id="cd04486">
    <property type="entry name" value="YhcR_OBF_like"/>
    <property type="match status" value="1"/>
</dbReference>
<dbReference type="GO" id="GO:0004519">
    <property type="term" value="F:endonuclease activity"/>
    <property type="evidence" value="ECO:0007669"/>
    <property type="project" value="UniProtKB-KW"/>
</dbReference>
<dbReference type="PANTHER" id="PTHR11575:SF24">
    <property type="entry name" value="5'-NUCLEOTIDASE"/>
    <property type="match status" value="1"/>
</dbReference>
<accession>A0A975FNA1</accession>
<dbReference type="SUPFAM" id="SSF56219">
    <property type="entry name" value="DNase I-like"/>
    <property type="match status" value="1"/>
</dbReference>
<dbReference type="GO" id="GO:0008768">
    <property type="term" value="F:UDP-sugar diphosphatase activity"/>
    <property type="evidence" value="ECO:0007669"/>
    <property type="project" value="TreeGrafter"/>
</dbReference>
<dbReference type="SUPFAM" id="SSF56300">
    <property type="entry name" value="Metallo-dependent phosphatases"/>
    <property type="match status" value="1"/>
</dbReference>
<dbReference type="InterPro" id="IPR008334">
    <property type="entry name" value="5'-Nucleotdase_C"/>
</dbReference>
<evidence type="ECO:0000256" key="3">
    <source>
        <dbReference type="SAM" id="SignalP"/>
    </source>
</evidence>
<dbReference type="InterPro" id="IPR047971">
    <property type="entry name" value="ExeM-like"/>
</dbReference>
<name>A0A975FNA1_9MICO</name>
<feature type="transmembrane region" description="Helical" evidence="2">
    <location>
        <begin position="1354"/>
        <end position="1373"/>
    </location>
</feature>
<keyword evidence="7" id="KW-0540">Nuclease</keyword>
<dbReference type="InterPro" id="IPR004843">
    <property type="entry name" value="Calcineurin-like_PHP"/>
</dbReference>
<gene>
    <name evidence="7" type="ORF">G127AT_05145</name>
</gene>
<evidence type="ECO:0000259" key="4">
    <source>
        <dbReference type="Pfam" id="PF00149"/>
    </source>
</evidence>
<evidence type="ECO:0000259" key="5">
    <source>
        <dbReference type="Pfam" id="PF02872"/>
    </source>
</evidence>
<keyword evidence="2" id="KW-1133">Transmembrane helix</keyword>
<feature type="domain" description="Calcineurin-like phosphoesterase" evidence="4">
    <location>
        <begin position="615"/>
        <end position="834"/>
    </location>
</feature>
<keyword evidence="8" id="KW-1185">Reference proteome</keyword>
<keyword evidence="7" id="KW-0378">Hydrolase</keyword>
<feature type="signal peptide" evidence="3">
    <location>
        <begin position="1"/>
        <end position="32"/>
    </location>
</feature>
<feature type="domain" description="Endonuclease/exonuclease/phosphatase" evidence="6">
    <location>
        <begin position="314"/>
        <end position="593"/>
    </location>
</feature>
<dbReference type="Pfam" id="PF00149">
    <property type="entry name" value="Metallophos"/>
    <property type="match status" value="1"/>
</dbReference>
<evidence type="ECO:0000313" key="8">
    <source>
        <dbReference type="Proteomes" id="UP000671914"/>
    </source>
</evidence>
<evidence type="ECO:0000313" key="7">
    <source>
        <dbReference type="EMBL" id="QTX05598.1"/>
    </source>
</evidence>
<evidence type="ECO:0000256" key="2">
    <source>
        <dbReference type="SAM" id="Phobius"/>
    </source>
</evidence>
<dbReference type="PRINTS" id="PR01607">
    <property type="entry name" value="APYRASEFAMLY"/>
</dbReference>
<keyword evidence="2" id="KW-0472">Membrane</keyword>
<evidence type="ECO:0000259" key="6">
    <source>
        <dbReference type="Pfam" id="PF03372"/>
    </source>
</evidence>
<dbReference type="GO" id="GO:0009166">
    <property type="term" value="P:nucleotide catabolic process"/>
    <property type="evidence" value="ECO:0007669"/>
    <property type="project" value="InterPro"/>
</dbReference>
<feature type="domain" description="5'-Nucleotidase C-terminal" evidence="5">
    <location>
        <begin position="936"/>
        <end position="1093"/>
    </location>
</feature>
<evidence type="ECO:0000256" key="1">
    <source>
        <dbReference type="ARBA" id="ARBA00022729"/>
    </source>
</evidence>
<dbReference type="RefSeq" id="WP_210900727.1">
    <property type="nucleotide sequence ID" value="NZ_CP071696.1"/>
</dbReference>
<organism evidence="7 8">
    <name type="scientific">Agromyces archimandritae</name>
    <dbReference type="NCBI Taxonomy" id="2781962"/>
    <lineage>
        <taxon>Bacteria</taxon>
        <taxon>Bacillati</taxon>
        <taxon>Actinomycetota</taxon>
        <taxon>Actinomycetes</taxon>
        <taxon>Micrococcales</taxon>
        <taxon>Microbacteriaceae</taxon>
        <taxon>Agromyces</taxon>
    </lineage>
</organism>
<dbReference type="Gene3D" id="3.90.780.10">
    <property type="entry name" value="5'-Nucleotidase, C-terminal domain"/>
    <property type="match status" value="1"/>
</dbReference>
<dbReference type="InterPro" id="IPR036907">
    <property type="entry name" value="5'-Nucleotdase_C_sf"/>
</dbReference>
<dbReference type="Gene3D" id="3.60.10.10">
    <property type="entry name" value="Endonuclease/exonuclease/phosphatase"/>
    <property type="match status" value="1"/>
</dbReference>
<proteinExistence type="predicted"/>
<keyword evidence="7" id="KW-0255">Endonuclease</keyword>